<dbReference type="PROSITE" id="PS50089">
    <property type="entry name" value="ZF_RING_2"/>
    <property type="match status" value="1"/>
</dbReference>
<dbReference type="AlphaFoldDB" id="B9RKB1"/>
<keyword evidence="3" id="KW-0479">Metal-binding</keyword>
<evidence type="ECO:0000256" key="4">
    <source>
        <dbReference type="ARBA" id="ARBA00022771"/>
    </source>
</evidence>
<feature type="domain" description="RING-type" evidence="7">
    <location>
        <begin position="75"/>
        <end position="117"/>
    </location>
</feature>
<keyword evidence="5" id="KW-0862">Zinc</keyword>
<gene>
    <name evidence="8" type="ORF">RCOM_1048070</name>
</gene>
<dbReference type="InParanoid" id="B9RKB1"/>
<evidence type="ECO:0000256" key="5">
    <source>
        <dbReference type="ARBA" id="ARBA00022833"/>
    </source>
</evidence>
<dbReference type="SMART" id="SM00184">
    <property type="entry name" value="RING"/>
    <property type="match status" value="1"/>
</dbReference>
<protein>
    <recommendedName>
        <fullName evidence="2">RING-type E3 ubiquitin transferase</fullName>
        <ecNumber evidence="2">2.3.2.27</ecNumber>
    </recommendedName>
</protein>
<dbReference type="EC" id="2.3.2.27" evidence="2"/>
<dbReference type="PROSITE" id="PS00282">
    <property type="entry name" value="KAZAL_1"/>
    <property type="match status" value="1"/>
</dbReference>
<evidence type="ECO:0000259" key="7">
    <source>
        <dbReference type="PROSITE" id="PS50089"/>
    </source>
</evidence>
<proteinExistence type="predicted"/>
<dbReference type="Proteomes" id="UP000008311">
    <property type="component" value="Unassembled WGS sequence"/>
</dbReference>
<evidence type="ECO:0000313" key="8">
    <source>
        <dbReference type="EMBL" id="EEF48109.1"/>
    </source>
</evidence>
<dbReference type="InterPro" id="IPR002350">
    <property type="entry name" value="Kazal_dom"/>
</dbReference>
<keyword evidence="9" id="KW-1185">Reference proteome</keyword>
<sequence length="124" mass="13582">MATANASFDLDEALCLTENAANLSFDLDVALTLQEISHHQTTPANNSPQVVVPADHRHHNHMPTTIPATEDDEVCIFCMEGFESSRIGGKQTPCGHVYHAACISSWLSYSNRCPLCRCHISGEE</sequence>
<evidence type="ECO:0000256" key="2">
    <source>
        <dbReference type="ARBA" id="ARBA00012483"/>
    </source>
</evidence>
<dbReference type="PANTHER" id="PTHR15710">
    <property type="entry name" value="E3 UBIQUITIN-PROTEIN LIGASE PRAJA"/>
    <property type="match status" value="1"/>
</dbReference>
<dbReference type="InterPro" id="IPR001841">
    <property type="entry name" value="Znf_RING"/>
</dbReference>
<dbReference type="EMBL" id="EQ973784">
    <property type="protein sequence ID" value="EEF48109.1"/>
    <property type="molecule type" value="Genomic_DNA"/>
</dbReference>
<dbReference type="InterPro" id="IPR013083">
    <property type="entry name" value="Znf_RING/FYVE/PHD"/>
</dbReference>
<evidence type="ECO:0000256" key="1">
    <source>
        <dbReference type="ARBA" id="ARBA00000900"/>
    </source>
</evidence>
<dbReference type="PANTHER" id="PTHR15710:SF74">
    <property type="entry name" value="RING-TYPE E3 UBIQUITIN TRANSFERASE-RELATED"/>
    <property type="match status" value="1"/>
</dbReference>
<dbReference type="GO" id="GO:0008270">
    <property type="term" value="F:zinc ion binding"/>
    <property type="evidence" value="ECO:0007669"/>
    <property type="project" value="UniProtKB-KW"/>
</dbReference>
<dbReference type="STRING" id="3988.B9RKB1"/>
<dbReference type="Gene3D" id="3.30.40.10">
    <property type="entry name" value="Zinc/RING finger domain, C3HC4 (zinc finger)"/>
    <property type="match status" value="1"/>
</dbReference>
<dbReference type="eggNOG" id="KOG0800">
    <property type="taxonomic scope" value="Eukaryota"/>
</dbReference>
<organism evidence="8 9">
    <name type="scientific">Ricinus communis</name>
    <name type="common">Castor bean</name>
    <dbReference type="NCBI Taxonomy" id="3988"/>
    <lineage>
        <taxon>Eukaryota</taxon>
        <taxon>Viridiplantae</taxon>
        <taxon>Streptophyta</taxon>
        <taxon>Embryophyta</taxon>
        <taxon>Tracheophyta</taxon>
        <taxon>Spermatophyta</taxon>
        <taxon>Magnoliopsida</taxon>
        <taxon>eudicotyledons</taxon>
        <taxon>Gunneridae</taxon>
        <taxon>Pentapetalae</taxon>
        <taxon>rosids</taxon>
        <taxon>fabids</taxon>
        <taxon>Malpighiales</taxon>
        <taxon>Euphorbiaceae</taxon>
        <taxon>Acalyphoideae</taxon>
        <taxon>Acalypheae</taxon>
        <taxon>Ricinus</taxon>
    </lineage>
</organism>
<evidence type="ECO:0000256" key="3">
    <source>
        <dbReference type="ARBA" id="ARBA00022723"/>
    </source>
</evidence>
<comment type="catalytic activity">
    <reaction evidence="1">
        <text>S-ubiquitinyl-[E2 ubiquitin-conjugating enzyme]-L-cysteine + [acceptor protein]-L-lysine = [E2 ubiquitin-conjugating enzyme]-L-cysteine + N(6)-ubiquitinyl-[acceptor protein]-L-lysine.</text>
        <dbReference type="EC" id="2.3.2.27"/>
    </reaction>
</comment>
<accession>B9RKB1</accession>
<dbReference type="SUPFAM" id="SSF57850">
    <property type="entry name" value="RING/U-box"/>
    <property type="match status" value="1"/>
</dbReference>
<dbReference type="GO" id="GO:0061630">
    <property type="term" value="F:ubiquitin protein ligase activity"/>
    <property type="evidence" value="ECO:0007669"/>
    <property type="project" value="UniProtKB-EC"/>
</dbReference>
<dbReference type="Pfam" id="PF13639">
    <property type="entry name" value="zf-RING_2"/>
    <property type="match status" value="1"/>
</dbReference>
<name>B9RKB1_RICCO</name>
<evidence type="ECO:0000313" key="9">
    <source>
        <dbReference type="Proteomes" id="UP000008311"/>
    </source>
</evidence>
<evidence type="ECO:0000256" key="6">
    <source>
        <dbReference type="PROSITE-ProRule" id="PRU00175"/>
    </source>
</evidence>
<reference evidence="9" key="1">
    <citation type="journal article" date="2010" name="Nat. Biotechnol.">
        <title>Draft genome sequence of the oilseed species Ricinus communis.</title>
        <authorList>
            <person name="Chan A.P."/>
            <person name="Crabtree J."/>
            <person name="Zhao Q."/>
            <person name="Lorenzi H."/>
            <person name="Orvis J."/>
            <person name="Puiu D."/>
            <person name="Melake-Berhan A."/>
            <person name="Jones K.M."/>
            <person name="Redman J."/>
            <person name="Chen G."/>
            <person name="Cahoon E.B."/>
            <person name="Gedil M."/>
            <person name="Stanke M."/>
            <person name="Haas B.J."/>
            <person name="Wortman J.R."/>
            <person name="Fraser-Liggett C.M."/>
            <person name="Ravel J."/>
            <person name="Rabinowicz P.D."/>
        </authorList>
    </citation>
    <scope>NUCLEOTIDE SEQUENCE [LARGE SCALE GENOMIC DNA]</scope>
    <source>
        <strain evidence="9">cv. Hale</strain>
    </source>
</reference>
<keyword evidence="4 6" id="KW-0863">Zinc-finger</keyword>